<reference evidence="2" key="2">
    <citation type="submission" date="2022-10" db="EMBL/GenBank/DDBJ databases">
        <authorList>
            <consortium name="ENA_rothamsted_submissions"/>
            <consortium name="culmorum"/>
            <person name="King R."/>
        </authorList>
    </citation>
    <scope>NUCLEOTIDE SEQUENCE</scope>
</reference>
<proteinExistence type="predicted"/>
<evidence type="ECO:0000256" key="1">
    <source>
        <dbReference type="SAM" id="MobiDB-lite"/>
    </source>
</evidence>
<reference evidence="2" key="1">
    <citation type="submission" date="2021-12" db="EMBL/GenBank/DDBJ databases">
        <authorList>
            <person name="King R."/>
        </authorList>
    </citation>
    <scope>NUCLEOTIDE SEQUENCE</scope>
</reference>
<accession>A0A9N9R6N5</accession>
<name>A0A9N9R6N5_9NEOP</name>
<evidence type="ECO:0000313" key="2">
    <source>
        <dbReference type="EMBL" id="CAG9790454.1"/>
    </source>
</evidence>
<sequence length="139" mass="15779">MKYGDNNYACVKNCGRTKSNNDTDDKPLSISLLSNRVKKRESKLHKLSSYNTTPKTFRQTKKNMPIKKTAGKKKMETKNFSESMTILSHSESLKKTILSLQETLEKIKSKYFVSAVTESTCSKLGKQATKEDSEENDVE</sequence>
<feature type="region of interest" description="Disordered" evidence="1">
    <location>
        <begin position="120"/>
        <end position="139"/>
    </location>
</feature>
<dbReference type="AlphaFoldDB" id="A0A9N9R6N5"/>
<protein>
    <submittedName>
        <fullName evidence="2">Uncharacterized protein</fullName>
    </submittedName>
</protein>
<dbReference type="EMBL" id="OU893353">
    <property type="protein sequence ID" value="CAG9790454.1"/>
    <property type="molecule type" value="Genomic_DNA"/>
</dbReference>
<feature type="compositionally biased region" description="Basic residues" evidence="1">
    <location>
        <begin position="58"/>
        <end position="72"/>
    </location>
</feature>
<feature type="region of interest" description="Disordered" evidence="1">
    <location>
        <begin position="42"/>
        <end position="77"/>
    </location>
</feature>
<keyword evidence="3" id="KW-1185">Reference proteome</keyword>
<feature type="compositionally biased region" description="Polar residues" evidence="1">
    <location>
        <begin position="48"/>
        <end position="57"/>
    </location>
</feature>
<gene>
    <name evidence="2" type="ORF">DIATSA_LOCUS8120</name>
</gene>
<dbReference type="Proteomes" id="UP001153714">
    <property type="component" value="Chromosome 22"/>
</dbReference>
<evidence type="ECO:0000313" key="3">
    <source>
        <dbReference type="Proteomes" id="UP001153714"/>
    </source>
</evidence>
<organism evidence="2 3">
    <name type="scientific">Diatraea saccharalis</name>
    <name type="common">sugarcane borer</name>
    <dbReference type="NCBI Taxonomy" id="40085"/>
    <lineage>
        <taxon>Eukaryota</taxon>
        <taxon>Metazoa</taxon>
        <taxon>Ecdysozoa</taxon>
        <taxon>Arthropoda</taxon>
        <taxon>Hexapoda</taxon>
        <taxon>Insecta</taxon>
        <taxon>Pterygota</taxon>
        <taxon>Neoptera</taxon>
        <taxon>Endopterygota</taxon>
        <taxon>Lepidoptera</taxon>
        <taxon>Glossata</taxon>
        <taxon>Ditrysia</taxon>
        <taxon>Pyraloidea</taxon>
        <taxon>Crambidae</taxon>
        <taxon>Crambinae</taxon>
        <taxon>Diatraea</taxon>
    </lineage>
</organism>
<dbReference type="OrthoDB" id="7270138at2759"/>